<protein>
    <submittedName>
        <fullName evidence="2">Z1 domain-containing protein</fullName>
    </submittedName>
</protein>
<evidence type="ECO:0000313" key="2">
    <source>
        <dbReference type="EMBL" id="SFE86900.1"/>
    </source>
</evidence>
<dbReference type="STRING" id="1045775.SAMN05216378_4395"/>
<dbReference type="EMBL" id="FOMT01000004">
    <property type="protein sequence ID" value="SFE86900.1"/>
    <property type="molecule type" value="Genomic_DNA"/>
</dbReference>
<dbReference type="RefSeq" id="WP_091188550.1">
    <property type="nucleotide sequence ID" value="NZ_FOMT01000004.1"/>
</dbReference>
<dbReference type="InterPro" id="IPR018310">
    <property type="entry name" value="Put_endonuclease_Z1-dom"/>
</dbReference>
<dbReference type="Proteomes" id="UP000198855">
    <property type="component" value="Unassembled WGS sequence"/>
</dbReference>
<feature type="domain" description="Putative endonuclease Z1" evidence="1">
    <location>
        <begin position="402"/>
        <end position="659"/>
    </location>
</feature>
<gene>
    <name evidence="2" type="ORF">SAMN05216378_4395</name>
</gene>
<dbReference type="Pfam" id="PF10593">
    <property type="entry name" value="Z1"/>
    <property type="match status" value="1"/>
</dbReference>
<reference evidence="3" key="1">
    <citation type="submission" date="2016-10" db="EMBL/GenBank/DDBJ databases">
        <authorList>
            <person name="Varghese N."/>
            <person name="Submissions S."/>
        </authorList>
    </citation>
    <scope>NUCLEOTIDE SEQUENCE [LARGE SCALE GENOMIC DNA]</scope>
    <source>
        <strain evidence="3">CGMCC 1.10784</strain>
    </source>
</reference>
<evidence type="ECO:0000313" key="3">
    <source>
        <dbReference type="Proteomes" id="UP000198855"/>
    </source>
</evidence>
<dbReference type="AlphaFoldDB" id="A0A1I2E3X1"/>
<name>A0A1I2E3X1_9BACL</name>
<keyword evidence="3" id="KW-1185">Reference proteome</keyword>
<proteinExistence type="predicted"/>
<sequence length="941" mass="107330">MSDIHEFNYDKLRTWIRDARNNDLSWEAVKLANQLSLEMLQIELERRIVQDFWPRGLNVESWTALVQEEEKLENNRLTISLEDDKAMVATKDVENNIQVPLDANSAWVAYRRHLKNGGWAQDSIDEVESATYQVLKKLNKDIPDRQPTKGMVVGHVQSGKTANMAAVMAMAADWGWNMFIVLSGTIDNLRRQTEQRLLHDLNHPGNLFWNPIDHPSLKSHYGQRTPQLSFEKGSQRRYFTVCLKNAKRLEDLIKWMQEDKNKLQQMKIIIIDDEADQGGINTANFDSKERTKINKLIVNLVEGNKTNSVKFDAAPNVMNYIGYTATPYANFLNESSRESLYPRHFIRTLQPSKEYFGPKQIFGINGTEDCDGLDILREVKKDDLSAIKSLHAGESLGMPQCMTDSLAWFLCSVAAMRVQGYKKSISFLVHTSQKQNHHDNVADAIQQWLALPKKSIITICRKVWDIETKQFGLEKFKKQFSSYPTMDKIRNYPDFSELENEIAKLISKVDNILMDNDDVLTYHEGIHLCIDNCSKNNSDENAFIRLAYPDSTKPDYPSPAPAFIVVGGNTLSRGLTIEGLVSTFFLRTSTQADTLMQMGRWFGFRKGYELYPRIWMTNETQTKFKELAELEYELREDLKSFMHAGKDPSEFGPKVRAFPKGIKLKITAANRMKQAMAADLDYSGTNAQTVVFKNNFNELNHNIKIVELFLQSLGTGQISHSKRSLVWKDVSFDLIKNGLLYNRFKFHERASVFNQIEAFCNWYEAASEKTGFSNWNIIVSGTKSEQNDKLWELPGGRINKIGRSQKVQSTESDSINIGVLRAPNDLFEDFDKQVIQDEEIQRVLKAGAPRNSVIMETREKAGVALSPLLIIYRIDKDSEANVRTVPGEQPARKDLNAEADIIGMSMWIPGTKSNSIVKNLTVKIDPSDADDDYETGDGHED</sequence>
<evidence type="ECO:0000259" key="1">
    <source>
        <dbReference type="Pfam" id="PF10593"/>
    </source>
</evidence>
<dbReference type="OrthoDB" id="436461at2"/>
<organism evidence="2 3">
    <name type="scientific">Paenibacillus catalpae</name>
    <dbReference type="NCBI Taxonomy" id="1045775"/>
    <lineage>
        <taxon>Bacteria</taxon>
        <taxon>Bacillati</taxon>
        <taxon>Bacillota</taxon>
        <taxon>Bacilli</taxon>
        <taxon>Bacillales</taxon>
        <taxon>Paenibacillaceae</taxon>
        <taxon>Paenibacillus</taxon>
    </lineage>
</organism>
<accession>A0A1I2E3X1</accession>